<feature type="region of interest" description="Disordered" evidence="1">
    <location>
        <begin position="572"/>
        <end position="592"/>
    </location>
</feature>
<feature type="region of interest" description="Disordered" evidence="1">
    <location>
        <begin position="1092"/>
        <end position="1192"/>
    </location>
</feature>
<proteinExistence type="predicted"/>
<evidence type="ECO:0000256" key="1">
    <source>
        <dbReference type="SAM" id="MobiDB-lite"/>
    </source>
</evidence>
<feature type="compositionally biased region" description="Polar residues" evidence="1">
    <location>
        <begin position="1"/>
        <end position="39"/>
    </location>
</feature>
<protein>
    <submittedName>
        <fullName evidence="2">Uncharacterized protein</fullName>
    </submittedName>
</protein>
<feature type="region of interest" description="Disordered" evidence="1">
    <location>
        <begin position="1"/>
        <end position="47"/>
    </location>
</feature>
<dbReference type="PANTHER" id="PTHR38150:SF1">
    <property type="entry name" value="PFU DOMAIN-CONTAINING PROTEIN"/>
    <property type="match status" value="1"/>
</dbReference>
<dbReference type="EMBL" id="CCKQ01003434">
    <property type="protein sequence ID" value="CDW74548.1"/>
    <property type="molecule type" value="Genomic_DNA"/>
</dbReference>
<feature type="compositionally biased region" description="Low complexity" evidence="1">
    <location>
        <begin position="1098"/>
        <end position="1125"/>
    </location>
</feature>
<dbReference type="OMA" id="YDENCHI"/>
<accession>A0A077ZZA1</accession>
<evidence type="ECO:0000313" key="3">
    <source>
        <dbReference type="Proteomes" id="UP000039865"/>
    </source>
</evidence>
<organism evidence="2 3">
    <name type="scientific">Stylonychia lemnae</name>
    <name type="common">Ciliate</name>
    <dbReference type="NCBI Taxonomy" id="5949"/>
    <lineage>
        <taxon>Eukaryota</taxon>
        <taxon>Sar</taxon>
        <taxon>Alveolata</taxon>
        <taxon>Ciliophora</taxon>
        <taxon>Intramacronucleata</taxon>
        <taxon>Spirotrichea</taxon>
        <taxon>Stichotrichia</taxon>
        <taxon>Sporadotrichida</taxon>
        <taxon>Oxytrichidae</taxon>
        <taxon>Stylonychinae</taxon>
        <taxon>Stylonychia</taxon>
    </lineage>
</organism>
<dbReference type="InParanoid" id="A0A077ZZA1"/>
<feature type="compositionally biased region" description="Polar residues" evidence="1">
    <location>
        <begin position="1043"/>
        <end position="1054"/>
    </location>
</feature>
<gene>
    <name evidence="2" type="primary">Contig5346.g5720</name>
    <name evidence="2" type="ORF">STYLEM_3528</name>
</gene>
<sequence length="1192" mass="138754">MASELKQSQYSQKTPSRDYVNQSSTKKNLDNYLNGTLKTSMGDHGQLNESKRFEYQASRSGIGQMDTQKLMDLVQKYGGAGKDLPSASKSGFNGTQNTNYKNTDYLLQGSTPSPLDIQDFQIDTNRSVVLGNFAGKGHNLQYSQHNNMTQKEFLKEIEHLNANSKQFYDKVNKNQEDRQKRVQELKRKLNKQDDSLIFQQNTEENQSQGAAGDNHLFQDEASQIEHQDEEDDPEKEKHRMLEMINKIVERQEYYEAAQREIENQLNQSNFLNQNTNFNTMNIQVQQSNGSPRNTFGPTDSEAYTVYNRLYSNARKQQDKSFDQQLEQNTKLNKMQSEPLRDKTYQHITNNQTEVFLMTEKSNFITNNRFSGGFTSNQNNTTSKYQPGHGLYQEFLERQRRQKATIESSKHQVALEAQKSKVNFKSHQLAYKKLERDLLAAIRYVDYEDNKQMNTTQVGQLFYVLGVFKYLFNEQYELQIQNQQRKTNYTIDKPLNATQIKVEERKLREEEFLMQFWLKINPQGDETVDAEIILEFLKLIYDPYCIANGLAKQEKLVSEYVKAIKKVYGQGPATNGTINEENEDYSSEHDPHSNKLKNDIDELIWSEQDLLKAIRYLTDNFSAFKNGSKGGIKVPTVKQRKGFYEAYKECTFKPLINKKSEQLEKQHWVNFFHNQHQKATQIIHQNSTMSNTNELNKSNFVGRIVSSQEVKNNSQASVMNDSIRNAYDYDNPLERQVMDLQNNPSNIRVDPQQRVELLLEKQKIQKEKIRKKQQQKEQLDLEQCTFKPDINKSQASKNQVFNNQYYYQNSNNISNYQDKAAHERLWELSKAKRLNMPQRKNFDEQLEDLQECTFQPNINKASRSVLIRKRSNEPTKDFSSQDQSQQYIKGYEETIQRLKKGKELKDQKKEMIEKQDKINRNNNIYSLGKPKKYSGGPTKMVPFDLQTQQKEFSYQRQSNPIVDVEITIATGKTAHLTLKQGDDIKKVAKNFCKTYSLNEATRKTLEDQLYSYISQINTNSSDQQLSSQTIPTGNSYFNPHDQVIENSQEDGGSSIRASSRLEGLHGNQQYQAMLISNQYLDNQNQNWDFEVYNEADGDNNTNTHTQTNTNANSNNNYNHLHQANVNMNIQGGGNTASNVNQGDNEEDEDEDQVRQGEEDDYHHEEEDEEVDQDEQYEEEEDQEVNYQDDEDFN</sequence>
<reference evidence="2 3" key="1">
    <citation type="submission" date="2014-06" db="EMBL/GenBank/DDBJ databases">
        <authorList>
            <person name="Swart Estienne"/>
        </authorList>
    </citation>
    <scope>NUCLEOTIDE SEQUENCE [LARGE SCALE GENOMIC DNA]</scope>
    <source>
        <strain evidence="2 3">130c</strain>
    </source>
</reference>
<feature type="region of interest" description="Disordered" evidence="1">
    <location>
        <begin position="1033"/>
        <end position="1054"/>
    </location>
</feature>
<feature type="compositionally biased region" description="Basic and acidic residues" evidence="1">
    <location>
        <begin position="1151"/>
        <end position="1163"/>
    </location>
</feature>
<name>A0A077ZZA1_STYLE</name>
<dbReference type="AlphaFoldDB" id="A0A077ZZA1"/>
<evidence type="ECO:0000313" key="2">
    <source>
        <dbReference type="EMBL" id="CDW74548.1"/>
    </source>
</evidence>
<dbReference type="PANTHER" id="PTHR38150">
    <property type="entry name" value="EF-HAND DOMAIN-CONTAINING PROTEIN"/>
    <property type="match status" value="1"/>
</dbReference>
<dbReference type="Proteomes" id="UP000039865">
    <property type="component" value="Unassembled WGS sequence"/>
</dbReference>
<feature type="compositionally biased region" description="Acidic residues" evidence="1">
    <location>
        <begin position="1164"/>
        <end position="1192"/>
    </location>
</feature>
<keyword evidence="3" id="KW-1185">Reference proteome</keyword>